<name>A0A0H5SII0_HERHM</name>
<dbReference type="Proteomes" id="UP000236497">
    <property type="component" value="Unassembled WGS sequence"/>
</dbReference>
<dbReference type="SUPFAM" id="SSF53300">
    <property type="entry name" value="vWA-like"/>
    <property type="match status" value="1"/>
</dbReference>
<evidence type="ECO:0008006" key="3">
    <source>
        <dbReference type="Google" id="ProtNLM"/>
    </source>
</evidence>
<accession>A0A0H5SII0</accession>
<sequence>MNKNLTELVFLLDRSGSMTGLEADIIGGFNSFIQRQCSLGKTNLTTILFDSKYEILHNGVDAGTVTLTEKDFFTRSTTALLDAIGRAILDVNFRLSQLDKENYPGKVIFIITTNDQENYSTEYTYEKIKHLIDRQKELYNWKFIFTGTNMDLIKESQKLGIHPSMSFIFQASSKGIKQMYQKIDHIVSELRLDQFRSDKDDLSMHNL</sequence>
<organism evidence="1 2">
    <name type="scientific">Herbinix hemicellulosilytica</name>
    <dbReference type="NCBI Taxonomy" id="1564487"/>
    <lineage>
        <taxon>Bacteria</taxon>
        <taxon>Bacillati</taxon>
        <taxon>Bacillota</taxon>
        <taxon>Clostridia</taxon>
        <taxon>Lachnospirales</taxon>
        <taxon>Lachnospiraceae</taxon>
        <taxon>Herbinix</taxon>
    </lineage>
</organism>
<protein>
    <recommendedName>
        <fullName evidence="3">VWFA domain-containing protein</fullName>
    </recommendedName>
</protein>
<evidence type="ECO:0000313" key="1">
    <source>
        <dbReference type="EMBL" id="CRZ35289.1"/>
    </source>
</evidence>
<dbReference type="AlphaFoldDB" id="A0A0H5SII0"/>
<dbReference type="Gene3D" id="3.40.50.410">
    <property type="entry name" value="von Willebrand factor, type A domain"/>
    <property type="match status" value="1"/>
</dbReference>
<reference evidence="1 2" key="1">
    <citation type="submission" date="2015-06" db="EMBL/GenBank/DDBJ databases">
        <authorList>
            <person name="Wibberg Daniel"/>
        </authorList>
    </citation>
    <scope>NUCLEOTIDE SEQUENCE [LARGE SCALE GENOMIC DNA]</scope>
    <source>
        <strain evidence="1 2">T3/55T</strain>
    </source>
</reference>
<dbReference type="EMBL" id="CVTD020000024">
    <property type="protein sequence ID" value="CRZ35289.1"/>
    <property type="molecule type" value="Genomic_DNA"/>
</dbReference>
<evidence type="ECO:0000313" key="2">
    <source>
        <dbReference type="Proteomes" id="UP000236497"/>
    </source>
</evidence>
<dbReference type="OrthoDB" id="9790144at2"/>
<proteinExistence type="predicted"/>
<keyword evidence="2" id="KW-1185">Reference proteome</keyword>
<dbReference type="InterPro" id="IPR036465">
    <property type="entry name" value="vWFA_dom_sf"/>
</dbReference>
<dbReference type="RefSeq" id="WP_103203386.1">
    <property type="nucleotide sequence ID" value="NZ_CVTD020000024.1"/>
</dbReference>
<gene>
    <name evidence="1" type="ORF">HHT355_2091</name>
</gene>